<reference evidence="10 11" key="1">
    <citation type="journal article" date="2019" name="Int. J. Syst. Evol. Microbiol.">
        <title>The Global Catalogue of Microorganisms (GCM) 10K type strain sequencing project: providing services to taxonomists for standard genome sequencing and annotation.</title>
        <authorList>
            <consortium name="The Broad Institute Genomics Platform"/>
            <consortium name="The Broad Institute Genome Sequencing Center for Infectious Disease"/>
            <person name="Wu L."/>
            <person name="Ma J."/>
        </authorList>
    </citation>
    <scope>NUCLEOTIDE SEQUENCE [LARGE SCALE GENOMIC DNA]</scope>
    <source>
        <strain evidence="10 11">JCM 14735</strain>
    </source>
</reference>
<feature type="region of interest" description="Disordered" evidence="9">
    <location>
        <begin position="27"/>
        <end position="55"/>
    </location>
</feature>
<dbReference type="Pfam" id="PF02569">
    <property type="entry name" value="Pantoate_ligase"/>
    <property type="match status" value="1"/>
</dbReference>
<feature type="active site" description="Proton donor" evidence="8">
    <location>
        <position position="67"/>
    </location>
</feature>
<dbReference type="RefSeq" id="WP_344122363.1">
    <property type="nucleotide sequence ID" value="NZ_BAAAOA010000024.1"/>
</dbReference>
<dbReference type="GO" id="GO:0016874">
    <property type="term" value="F:ligase activity"/>
    <property type="evidence" value="ECO:0007669"/>
    <property type="project" value="UniProtKB-KW"/>
</dbReference>
<dbReference type="NCBIfam" id="TIGR00018">
    <property type="entry name" value="panC"/>
    <property type="match status" value="1"/>
</dbReference>
<dbReference type="InterPro" id="IPR014729">
    <property type="entry name" value="Rossmann-like_a/b/a_fold"/>
</dbReference>
<accession>A0ABN2KPW8</accession>
<feature type="binding site" evidence="8">
    <location>
        <position position="91"/>
    </location>
    <ligand>
        <name>beta-alanine</name>
        <dbReference type="ChEBI" id="CHEBI:57966"/>
    </ligand>
</feature>
<organism evidence="10 11">
    <name type="scientific">Kocuria aegyptia</name>
    <dbReference type="NCBI Taxonomy" id="330943"/>
    <lineage>
        <taxon>Bacteria</taxon>
        <taxon>Bacillati</taxon>
        <taxon>Actinomycetota</taxon>
        <taxon>Actinomycetes</taxon>
        <taxon>Micrococcales</taxon>
        <taxon>Micrococcaceae</taxon>
        <taxon>Kocuria</taxon>
    </lineage>
</organism>
<keyword evidence="5 8" id="KW-0547">Nucleotide-binding</keyword>
<dbReference type="EMBL" id="BAAAOA010000024">
    <property type="protein sequence ID" value="GAA1762292.1"/>
    <property type="molecule type" value="Genomic_DNA"/>
</dbReference>
<keyword evidence="11" id="KW-1185">Reference proteome</keyword>
<comment type="catalytic activity">
    <reaction evidence="7 8">
        <text>(R)-pantoate + beta-alanine + ATP = (R)-pantothenate + AMP + diphosphate + H(+)</text>
        <dbReference type="Rhea" id="RHEA:10912"/>
        <dbReference type="ChEBI" id="CHEBI:15378"/>
        <dbReference type="ChEBI" id="CHEBI:15980"/>
        <dbReference type="ChEBI" id="CHEBI:29032"/>
        <dbReference type="ChEBI" id="CHEBI:30616"/>
        <dbReference type="ChEBI" id="CHEBI:33019"/>
        <dbReference type="ChEBI" id="CHEBI:57966"/>
        <dbReference type="ChEBI" id="CHEBI:456215"/>
        <dbReference type="EC" id="6.3.2.1"/>
    </reaction>
</comment>
<dbReference type="Gene3D" id="3.30.1300.10">
    <property type="entry name" value="Pantoate-beta-alanine ligase, C-terminal domain"/>
    <property type="match status" value="1"/>
</dbReference>
<dbReference type="EC" id="6.3.2.1" evidence="8"/>
<feature type="binding site" evidence="8">
    <location>
        <position position="212"/>
    </location>
    <ligand>
        <name>ATP</name>
        <dbReference type="ChEBI" id="CHEBI:30616"/>
    </ligand>
</feature>
<comment type="function">
    <text evidence="8">Catalyzes the condensation of pantoate with beta-alanine in an ATP-dependent reaction via a pantoyl-adenylate intermediate.</text>
</comment>
<evidence type="ECO:0000256" key="9">
    <source>
        <dbReference type="SAM" id="MobiDB-lite"/>
    </source>
</evidence>
<evidence type="ECO:0000256" key="4">
    <source>
        <dbReference type="ARBA" id="ARBA00022655"/>
    </source>
</evidence>
<protein>
    <recommendedName>
        <fullName evidence="8">Pantothenate synthetase</fullName>
        <shortName evidence="8">PS</shortName>
        <ecNumber evidence="8">6.3.2.1</ecNumber>
    </recommendedName>
    <alternativeName>
        <fullName evidence="8">Pantoate--beta-alanine ligase</fullName>
    </alternativeName>
    <alternativeName>
        <fullName evidence="8">Pantoate-activating enzyme</fullName>
    </alternativeName>
</protein>
<comment type="subcellular location">
    <subcellularLocation>
        <location evidence="8">Cytoplasm</location>
    </subcellularLocation>
</comment>
<comment type="pathway">
    <text evidence="1 8">Cofactor biosynthesis; (R)-pantothenate biosynthesis; (R)-pantothenate from (R)-pantoate and beta-alanine: step 1/1.</text>
</comment>
<dbReference type="PANTHER" id="PTHR21299:SF1">
    <property type="entry name" value="PANTOATE--BETA-ALANINE LIGASE"/>
    <property type="match status" value="1"/>
</dbReference>
<comment type="caution">
    <text evidence="10">The sequence shown here is derived from an EMBL/GenBank/DDBJ whole genome shotgun (WGS) entry which is preliminary data.</text>
</comment>
<evidence type="ECO:0000256" key="6">
    <source>
        <dbReference type="ARBA" id="ARBA00022840"/>
    </source>
</evidence>
<evidence type="ECO:0000256" key="1">
    <source>
        <dbReference type="ARBA" id="ARBA00004990"/>
    </source>
</evidence>
<dbReference type="PANTHER" id="PTHR21299">
    <property type="entry name" value="CYTIDYLATE KINASE/PANTOATE-BETA-ALANINE LIGASE"/>
    <property type="match status" value="1"/>
</dbReference>
<comment type="similarity">
    <text evidence="2 8">Belongs to the pantothenate synthetase family.</text>
</comment>
<keyword evidence="3 8" id="KW-0436">Ligase</keyword>
<keyword evidence="6 8" id="KW-0067">ATP-binding</keyword>
<comment type="miscellaneous">
    <text evidence="8">The reaction proceeds by a bi uni uni bi ping pong mechanism.</text>
</comment>
<feature type="binding site" evidence="8">
    <location>
        <position position="91"/>
    </location>
    <ligand>
        <name>(R)-pantoate</name>
        <dbReference type="ChEBI" id="CHEBI:15980"/>
    </ligand>
</feature>
<gene>
    <name evidence="8 10" type="primary">panC</name>
    <name evidence="10" type="ORF">GCM10009767_21500</name>
</gene>
<keyword evidence="4 8" id="KW-0566">Pantothenate biosynthesis</keyword>
<evidence type="ECO:0000256" key="3">
    <source>
        <dbReference type="ARBA" id="ARBA00022598"/>
    </source>
</evidence>
<feature type="binding site" evidence="8">
    <location>
        <begin position="220"/>
        <end position="223"/>
    </location>
    <ligand>
        <name>ATP</name>
        <dbReference type="ChEBI" id="CHEBI:30616"/>
    </ligand>
</feature>
<evidence type="ECO:0000313" key="11">
    <source>
        <dbReference type="Proteomes" id="UP001501204"/>
    </source>
</evidence>
<dbReference type="HAMAP" id="MF_00158">
    <property type="entry name" value="PanC"/>
    <property type="match status" value="1"/>
</dbReference>
<feature type="binding site" evidence="8">
    <location>
        <position position="189"/>
    </location>
    <ligand>
        <name>(R)-pantoate</name>
        <dbReference type="ChEBI" id="CHEBI:15980"/>
    </ligand>
</feature>
<dbReference type="InterPro" id="IPR042176">
    <property type="entry name" value="Pantoate_ligase_C"/>
</dbReference>
<feature type="compositionally biased region" description="Polar residues" evidence="9">
    <location>
        <begin position="34"/>
        <end position="47"/>
    </location>
</feature>
<proteinExistence type="inferred from homology"/>
<evidence type="ECO:0000256" key="7">
    <source>
        <dbReference type="ARBA" id="ARBA00048258"/>
    </source>
</evidence>
<dbReference type="InterPro" id="IPR003721">
    <property type="entry name" value="Pantoate_ligase"/>
</dbReference>
<dbReference type="SUPFAM" id="SSF52374">
    <property type="entry name" value="Nucleotidylyl transferase"/>
    <property type="match status" value="1"/>
</dbReference>
<sequence length="306" mass="32617">MSTPAGAPRVCRGIDEFRAALADRLGAAPERAPQEQTSRQQVSQGQASPGPASLGLVPTMGALHEGHGHLVRLARQENTVVAVSVFVNPLQFGPGEDFERYPRTLESDVELLARFGADLVFAPSVAEMYPGGEPLVRVTSGRLGSVLDGASRPGHFDGALTVVNKLLNITAPPVPAAFRAYFGEKDAQQLLLVRRMVADFALPVDVRPVPIVRDDDGLALSSRNRYLDAAQRRSALVLPRTLRALAAGELDLGAARRRIDAEDGVRLDHLVVVDPRTLVPVEPAPGALALVAAHVGSTRLIDNLVL</sequence>
<feature type="binding site" evidence="8">
    <location>
        <begin position="60"/>
        <end position="67"/>
    </location>
    <ligand>
        <name>ATP</name>
        <dbReference type="ChEBI" id="CHEBI:30616"/>
    </ligand>
</feature>
<name>A0ABN2KPW8_9MICC</name>
<comment type="subunit">
    <text evidence="8">Homodimer.</text>
</comment>
<dbReference type="CDD" id="cd00560">
    <property type="entry name" value="PanC"/>
    <property type="match status" value="1"/>
</dbReference>
<dbReference type="Proteomes" id="UP001501204">
    <property type="component" value="Unassembled WGS sequence"/>
</dbReference>
<dbReference type="Gene3D" id="3.40.50.620">
    <property type="entry name" value="HUPs"/>
    <property type="match status" value="1"/>
</dbReference>
<keyword evidence="8" id="KW-0963">Cytoplasm</keyword>
<evidence type="ECO:0000313" key="10">
    <source>
        <dbReference type="EMBL" id="GAA1762292.1"/>
    </source>
</evidence>
<evidence type="ECO:0000256" key="5">
    <source>
        <dbReference type="ARBA" id="ARBA00022741"/>
    </source>
</evidence>
<evidence type="ECO:0000256" key="2">
    <source>
        <dbReference type="ARBA" id="ARBA00009256"/>
    </source>
</evidence>
<evidence type="ECO:0000256" key="8">
    <source>
        <dbReference type="HAMAP-Rule" id="MF_00158"/>
    </source>
</evidence>
<feature type="binding site" evidence="8">
    <location>
        <begin position="183"/>
        <end position="186"/>
    </location>
    <ligand>
        <name>ATP</name>
        <dbReference type="ChEBI" id="CHEBI:30616"/>
    </ligand>
</feature>